<dbReference type="KEGG" id="pye:A6J80_10345"/>
<feature type="compositionally biased region" description="Acidic residues" evidence="1">
    <location>
        <begin position="408"/>
        <end position="422"/>
    </location>
</feature>
<dbReference type="Pfam" id="PF09898">
    <property type="entry name" value="DUF2125"/>
    <property type="match status" value="1"/>
</dbReference>
<evidence type="ECO:0000256" key="1">
    <source>
        <dbReference type="SAM" id="MobiDB-lite"/>
    </source>
</evidence>
<dbReference type="EMBL" id="CP020442">
    <property type="protein sequence ID" value="ARC36736.1"/>
    <property type="molecule type" value="Genomic_DNA"/>
</dbReference>
<sequence length="537" mass="56059">MTLRLTSSALALAAMTAPALADVTPEQVMQSWIDYYQTMGYSVTEGGRSKDGSTLTLTDVVFAGGTPEGRMTMSVPSIALTDQGDGTVRTVFSDQMQLIVSGTEPESGPYEVPATIAMPGNSIVTSGAPEDMTHQFDYPTIRIETERMTSDGVETPLPITVGIADSKGRFHAAQGAPRKYDYDMTTGAIDYKAQMTGENGDQFSLSGKLDALETRGTLSGAGSAADLESQMAAALEAGLAMDGMLKGGPISGEFAFAGTEEGQPTSGSGKYQGRGFDVGFSLSRDGLGYQVASDGVSVDVVSPQMPMPVRYGFDSTSFDMQLPVSKADAPQPFKLAYTLAGLTIGDELWAMFDPQSKLPRTPASLDIDLTGLMTVTENLFDAAKAPAEPPPADDTDGATAEGVSPDAPADDAEAQAEAETGPEADAPSPFEPVELSINQIALDLLGAKLNASGALKAPAGGSMETAPVGTIHAEYQGVNTLVDSLGEMGLIPQDQLGMVRMMLAMFAKPVAGEPDRMTTELEFREGGAVFANGQQIK</sequence>
<organism evidence="3 4">
    <name type="scientific">Paracoccus yeei</name>
    <dbReference type="NCBI Taxonomy" id="147645"/>
    <lineage>
        <taxon>Bacteria</taxon>
        <taxon>Pseudomonadati</taxon>
        <taxon>Pseudomonadota</taxon>
        <taxon>Alphaproteobacteria</taxon>
        <taxon>Rhodobacterales</taxon>
        <taxon>Paracoccaceae</taxon>
        <taxon>Paracoccus</taxon>
    </lineage>
</organism>
<dbReference type="eggNOG" id="COG2982">
    <property type="taxonomic scope" value="Bacteria"/>
</dbReference>
<reference evidence="3" key="1">
    <citation type="submission" date="2017-12" db="EMBL/GenBank/DDBJ databases">
        <title>FDA dAtabase for Regulatory Grade micrObial Sequences (FDA-ARGOS): Supporting development and validation of Infectious Disease Dx tests.</title>
        <authorList>
            <person name="Campos J."/>
            <person name="Goldberg B."/>
            <person name="Tallon L."/>
            <person name="Sadzewicz L."/>
            <person name="Sengamalay N."/>
            <person name="Ott S."/>
            <person name="Godinez A."/>
            <person name="Nagaraj S."/>
            <person name="Vyas G."/>
            <person name="Aluvathingal J."/>
            <person name="Nadendla S."/>
            <person name="Geyer C."/>
            <person name="Nandy P."/>
            <person name="Hobson J."/>
            <person name="Sichtig H."/>
        </authorList>
    </citation>
    <scope>NUCLEOTIDE SEQUENCE</scope>
    <source>
        <strain evidence="3">FDAARGOS_252</strain>
    </source>
</reference>
<evidence type="ECO:0000256" key="2">
    <source>
        <dbReference type="SAM" id="SignalP"/>
    </source>
</evidence>
<feature type="signal peptide" evidence="2">
    <location>
        <begin position="1"/>
        <end position="21"/>
    </location>
</feature>
<dbReference type="STRING" id="147645.A6J80_10345"/>
<evidence type="ECO:0000313" key="3">
    <source>
        <dbReference type="EMBL" id="ARC36736.1"/>
    </source>
</evidence>
<dbReference type="AlphaFoldDB" id="A0A1V0GSA6"/>
<dbReference type="InterPro" id="IPR018666">
    <property type="entry name" value="DUF2125"/>
</dbReference>
<dbReference type="Proteomes" id="UP000191257">
    <property type="component" value="Chromosome"/>
</dbReference>
<keyword evidence="4" id="KW-1185">Reference proteome</keyword>
<evidence type="ECO:0000313" key="4">
    <source>
        <dbReference type="Proteomes" id="UP000191257"/>
    </source>
</evidence>
<gene>
    <name evidence="3" type="ORF">A6J80_10345</name>
</gene>
<protein>
    <submittedName>
        <fullName evidence="3">DUF2125 domain-containing protein</fullName>
    </submittedName>
</protein>
<proteinExistence type="predicted"/>
<feature type="compositionally biased region" description="Low complexity" evidence="1">
    <location>
        <begin position="397"/>
        <end position="407"/>
    </location>
</feature>
<accession>A0A1V0GSA6</accession>
<feature type="region of interest" description="Disordered" evidence="1">
    <location>
        <begin position="384"/>
        <end position="430"/>
    </location>
</feature>
<keyword evidence="2" id="KW-0732">Signal</keyword>
<name>A0A1V0GSA6_9RHOB</name>
<dbReference type="RefSeq" id="WP_080621379.1">
    <property type="nucleotide sequence ID" value="NZ_CAWMZI010000001.1"/>
</dbReference>
<feature type="chain" id="PRO_5013138175" evidence="2">
    <location>
        <begin position="22"/>
        <end position="537"/>
    </location>
</feature>